<comment type="caution">
    <text evidence="1">The sequence shown here is derived from an EMBL/GenBank/DDBJ whole genome shotgun (WGS) entry which is preliminary data.</text>
</comment>
<dbReference type="AlphaFoldDB" id="C0EEH2"/>
<accession>C0EEH2</accession>
<reference evidence="1 2" key="2">
    <citation type="submission" date="2009-02" db="EMBL/GenBank/DDBJ databases">
        <title>Draft genome sequence of Clostridium methylpentosum (DSM 5476).</title>
        <authorList>
            <person name="Sudarsanam P."/>
            <person name="Ley R."/>
            <person name="Guruge J."/>
            <person name="Turnbaugh P.J."/>
            <person name="Mahowald M."/>
            <person name="Liep D."/>
            <person name="Gordon J."/>
        </authorList>
    </citation>
    <scope>NUCLEOTIDE SEQUENCE [LARGE SCALE GENOMIC DNA]</scope>
    <source>
        <strain evidence="1 2">DSM 5476</strain>
    </source>
</reference>
<evidence type="ECO:0000313" key="1">
    <source>
        <dbReference type="EMBL" id="EEG30123.1"/>
    </source>
</evidence>
<organism evidence="1 2">
    <name type="scientific">[Clostridium] methylpentosum DSM 5476</name>
    <dbReference type="NCBI Taxonomy" id="537013"/>
    <lineage>
        <taxon>Bacteria</taxon>
        <taxon>Bacillati</taxon>
        <taxon>Bacillota</taxon>
        <taxon>Clostridia</taxon>
        <taxon>Eubacteriales</taxon>
        <taxon>Oscillospiraceae</taxon>
        <taxon>Oscillospiraceae incertae sedis</taxon>
    </lineage>
</organism>
<dbReference type="STRING" id="537013.CLOSTMETH_02258"/>
<reference evidence="1 2" key="1">
    <citation type="submission" date="2009-01" db="EMBL/GenBank/DDBJ databases">
        <authorList>
            <person name="Fulton L."/>
            <person name="Clifton S."/>
            <person name="Fulton B."/>
            <person name="Xu J."/>
            <person name="Minx P."/>
            <person name="Pepin K.H."/>
            <person name="Johnson M."/>
            <person name="Bhonagiri V."/>
            <person name="Nash W.E."/>
            <person name="Mardis E.R."/>
            <person name="Wilson R.K."/>
        </authorList>
    </citation>
    <scope>NUCLEOTIDE SEQUENCE [LARGE SCALE GENOMIC DNA]</scope>
    <source>
        <strain evidence="1 2">DSM 5476</strain>
    </source>
</reference>
<sequence length="92" mass="10534">MINNILHHIFLIRSGNGRKCVGKDICICCGCLFCFCLFRDNSLHTQYTIEIKNSRNRVLSNDSCCYGNCFLLSQQVEFDEMRKNSSTIICLG</sequence>
<dbReference type="Proteomes" id="UP000003340">
    <property type="component" value="Unassembled WGS sequence"/>
</dbReference>
<proteinExistence type="predicted"/>
<keyword evidence="2" id="KW-1185">Reference proteome</keyword>
<dbReference type="HOGENOM" id="CLU_2408065_0_0_9"/>
<gene>
    <name evidence="1" type="ORF">CLOSTMETH_02258</name>
</gene>
<dbReference type="EMBL" id="ACEC01000071">
    <property type="protein sequence ID" value="EEG30123.1"/>
    <property type="molecule type" value="Genomic_DNA"/>
</dbReference>
<name>C0EEH2_9FIRM</name>
<protein>
    <submittedName>
        <fullName evidence="1">Uncharacterized protein</fullName>
    </submittedName>
</protein>
<evidence type="ECO:0000313" key="2">
    <source>
        <dbReference type="Proteomes" id="UP000003340"/>
    </source>
</evidence>